<evidence type="ECO:0000256" key="1">
    <source>
        <dbReference type="SAM" id="MobiDB-lite"/>
    </source>
</evidence>
<feature type="compositionally biased region" description="Polar residues" evidence="1">
    <location>
        <begin position="121"/>
        <end position="131"/>
    </location>
</feature>
<dbReference type="EMBL" id="JANBOI010002337">
    <property type="protein sequence ID" value="KAJ1722576.1"/>
    <property type="molecule type" value="Genomic_DNA"/>
</dbReference>
<organism evidence="2 3">
    <name type="scientific">Coemansia biformis</name>
    <dbReference type="NCBI Taxonomy" id="1286918"/>
    <lineage>
        <taxon>Eukaryota</taxon>
        <taxon>Fungi</taxon>
        <taxon>Fungi incertae sedis</taxon>
        <taxon>Zoopagomycota</taxon>
        <taxon>Kickxellomycotina</taxon>
        <taxon>Kickxellomycetes</taxon>
        <taxon>Kickxellales</taxon>
        <taxon>Kickxellaceae</taxon>
        <taxon>Coemansia</taxon>
    </lineage>
</organism>
<reference evidence="2" key="1">
    <citation type="submission" date="2022-07" db="EMBL/GenBank/DDBJ databases">
        <title>Phylogenomic reconstructions and comparative analyses of Kickxellomycotina fungi.</title>
        <authorList>
            <person name="Reynolds N.K."/>
            <person name="Stajich J.E."/>
            <person name="Barry K."/>
            <person name="Grigoriev I.V."/>
            <person name="Crous P."/>
            <person name="Smith M.E."/>
        </authorList>
    </citation>
    <scope>NUCLEOTIDE SEQUENCE</scope>
    <source>
        <strain evidence="2">BCRC 34381</strain>
    </source>
</reference>
<accession>A0A9W8CSF0</accession>
<feature type="non-terminal residue" evidence="2">
    <location>
        <position position="1"/>
    </location>
</feature>
<gene>
    <name evidence="2" type="ORF">LPJ61_005914</name>
</gene>
<dbReference type="OrthoDB" id="203678at2759"/>
<evidence type="ECO:0000313" key="3">
    <source>
        <dbReference type="Proteomes" id="UP001143981"/>
    </source>
</evidence>
<evidence type="ECO:0000313" key="2">
    <source>
        <dbReference type="EMBL" id="KAJ1722576.1"/>
    </source>
</evidence>
<feature type="region of interest" description="Disordered" evidence="1">
    <location>
        <begin position="99"/>
        <end position="177"/>
    </location>
</feature>
<keyword evidence="3" id="KW-1185">Reference proteome</keyword>
<sequence>SAAKMRQSFIRTLDECLDKWMCEWIPDAFMHASLARPLHGTREYVDKEAAESSMAQFGVAAIADPVVSLLLARFAADFELTLTQSIYQLCEHSIAITPDDGTQQQQQQARRDPNTIGGGSMQSSADVSMSNLLGAVRGEQPGIGDSGMAERLHSLTASAHRADSFASSSRRGTLAGA</sequence>
<dbReference type="AlphaFoldDB" id="A0A9W8CSF0"/>
<feature type="non-terminal residue" evidence="2">
    <location>
        <position position="177"/>
    </location>
</feature>
<comment type="caution">
    <text evidence="2">The sequence shown here is derived from an EMBL/GenBank/DDBJ whole genome shotgun (WGS) entry which is preliminary data.</text>
</comment>
<dbReference type="Proteomes" id="UP001143981">
    <property type="component" value="Unassembled WGS sequence"/>
</dbReference>
<name>A0A9W8CSF0_9FUNG</name>
<proteinExistence type="predicted"/>
<protein>
    <submittedName>
        <fullName evidence="2">Uncharacterized protein</fullName>
    </submittedName>
</protein>